<dbReference type="EMBL" id="JADNRY010000001">
    <property type="protein sequence ID" value="KAF9078370.1"/>
    <property type="molecule type" value="Genomic_DNA"/>
</dbReference>
<gene>
    <name evidence="2" type="ORF">BDP27DRAFT_1396707</name>
</gene>
<evidence type="ECO:0000313" key="2">
    <source>
        <dbReference type="EMBL" id="KAF9078370.1"/>
    </source>
</evidence>
<dbReference type="AlphaFoldDB" id="A0A9P5QCP7"/>
<keyword evidence="3" id="KW-1185">Reference proteome</keyword>
<evidence type="ECO:0000256" key="1">
    <source>
        <dbReference type="SAM" id="MobiDB-lite"/>
    </source>
</evidence>
<protein>
    <submittedName>
        <fullName evidence="2">Uncharacterized protein</fullName>
    </submittedName>
</protein>
<feature type="compositionally biased region" description="Low complexity" evidence="1">
    <location>
        <begin position="12"/>
        <end position="34"/>
    </location>
</feature>
<accession>A0A9P5QCP7</accession>
<feature type="non-terminal residue" evidence="2">
    <location>
        <position position="1"/>
    </location>
</feature>
<feature type="region of interest" description="Disordered" evidence="1">
    <location>
        <begin position="1"/>
        <end position="34"/>
    </location>
</feature>
<evidence type="ECO:0000313" key="3">
    <source>
        <dbReference type="Proteomes" id="UP000772434"/>
    </source>
</evidence>
<dbReference type="Proteomes" id="UP000772434">
    <property type="component" value="Unassembled WGS sequence"/>
</dbReference>
<feature type="compositionally biased region" description="Basic residues" evidence="1">
    <location>
        <begin position="1"/>
        <end position="10"/>
    </location>
</feature>
<organism evidence="2 3">
    <name type="scientific">Rhodocollybia butyracea</name>
    <dbReference type="NCBI Taxonomy" id="206335"/>
    <lineage>
        <taxon>Eukaryota</taxon>
        <taxon>Fungi</taxon>
        <taxon>Dikarya</taxon>
        <taxon>Basidiomycota</taxon>
        <taxon>Agaricomycotina</taxon>
        <taxon>Agaricomycetes</taxon>
        <taxon>Agaricomycetidae</taxon>
        <taxon>Agaricales</taxon>
        <taxon>Marasmiineae</taxon>
        <taxon>Omphalotaceae</taxon>
        <taxon>Rhodocollybia</taxon>
    </lineage>
</organism>
<comment type="caution">
    <text evidence="2">The sequence shown here is derived from an EMBL/GenBank/DDBJ whole genome shotgun (WGS) entry which is preliminary data.</text>
</comment>
<sequence length="379" mass="42649">MPSKKGRKRNQPTSKNPSPSKNPSSSKKPPPTTTLSLRIEQSGVAEYTNTVTHIHTSADARRAHATSNPAPDTPGYLILLERELSQFERYSGDEKAQWLIDMAHGICDPFGKRGELRVWDGGVHRSVDGRDPLQANIYEYHIEFPVSLIKISLRNGKSMTSATGSPNAMADAVRRRDHGCWITGVDLLAKNSYVCPKRMGDEHASFIYGRYVGTPVPPNLSIYDPCFGICLYANLDGHFDMYQLGFKKFIENGQIKYRAHNFTPDNTDVNIVGNTRKIPGYPMPPLHGFVVTPPDHTSPPPGLLFWHYLQCVIRIFGHPMLKNSPNTVHLERPRPMEDDLEDEEDGFWPSAIGSMYKEHPEEKLQKHEATAQWVENCST</sequence>
<name>A0A9P5QCP7_9AGAR</name>
<proteinExistence type="predicted"/>
<dbReference type="OrthoDB" id="3141919at2759"/>
<reference evidence="2" key="1">
    <citation type="submission" date="2020-11" db="EMBL/GenBank/DDBJ databases">
        <authorList>
            <consortium name="DOE Joint Genome Institute"/>
            <person name="Ahrendt S."/>
            <person name="Riley R."/>
            <person name="Andreopoulos W."/>
            <person name="Labutti K."/>
            <person name="Pangilinan J."/>
            <person name="Ruiz-Duenas F.J."/>
            <person name="Barrasa J.M."/>
            <person name="Sanchez-Garcia M."/>
            <person name="Camarero S."/>
            <person name="Miyauchi S."/>
            <person name="Serrano A."/>
            <person name="Linde D."/>
            <person name="Babiker R."/>
            <person name="Drula E."/>
            <person name="Ayuso-Fernandez I."/>
            <person name="Pacheco R."/>
            <person name="Padilla G."/>
            <person name="Ferreira P."/>
            <person name="Barriuso J."/>
            <person name="Kellner H."/>
            <person name="Castanera R."/>
            <person name="Alfaro M."/>
            <person name="Ramirez L."/>
            <person name="Pisabarro A.G."/>
            <person name="Kuo A."/>
            <person name="Tritt A."/>
            <person name="Lipzen A."/>
            <person name="He G."/>
            <person name="Yan M."/>
            <person name="Ng V."/>
            <person name="Cullen D."/>
            <person name="Martin F."/>
            <person name="Rosso M.-N."/>
            <person name="Henrissat B."/>
            <person name="Hibbett D."/>
            <person name="Martinez A.T."/>
            <person name="Grigoriev I.V."/>
        </authorList>
    </citation>
    <scope>NUCLEOTIDE SEQUENCE</scope>
    <source>
        <strain evidence="2">AH 40177</strain>
    </source>
</reference>